<dbReference type="PANTHER" id="PTHR44068">
    <property type="entry name" value="ZGC:194242"/>
    <property type="match status" value="1"/>
</dbReference>
<dbReference type="EMBL" id="RDRA01000017">
    <property type="protein sequence ID" value="RXG90461.1"/>
    <property type="molecule type" value="Genomic_DNA"/>
</dbReference>
<dbReference type="GO" id="GO:0032259">
    <property type="term" value="P:methylation"/>
    <property type="evidence" value="ECO:0007669"/>
    <property type="project" value="UniProtKB-KW"/>
</dbReference>
<dbReference type="Gene3D" id="3.40.50.150">
    <property type="entry name" value="Vaccinia Virus protein VP39"/>
    <property type="match status" value="1"/>
</dbReference>
<accession>A0ABY0DEQ9</accession>
<keyword evidence="3" id="KW-1185">Reference proteome</keyword>
<dbReference type="InterPro" id="IPR050447">
    <property type="entry name" value="Erg6_SMT_methyltransf"/>
</dbReference>
<name>A0ABY0DEQ9_9BRAD</name>
<reference evidence="2 3" key="1">
    <citation type="submission" date="2018-10" db="EMBL/GenBank/DDBJ databases">
        <title>Bradyrhizobium sp. nov., isolated from effective nodules of peanut in China.</title>
        <authorList>
            <person name="Li Y."/>
        </authorList>
    </citation>
    <scope>NUCLEOTIDE SEQUENCE [LARGE SCALE GENOMIC DNA]</scope>
    <source>
        <strain evidence="2 3">CCBAU 51781</strain>
    </source>
</reference>
<organism evidence="2 3">
    <name type="scientific">Bradyrhizobium zhanjiangense</name>
    <dbReference type="NCBI Taxonomy" id="1325107"/>
    <lineage>
        <taxon>Bacteria</taxon>
        <taxon>Pseudomonadati</taxon>
        <taxon>Pseudomonadota</taxon>
        <taxon>Alphaproteobacteria</taxon>
        <taxon>Hyphomicrobiales</taxon>
        <taxon>Nitrobacteraceae</taxon>
        <taxon>Bradyrhizobium</taxon>
    </lineage>
</organism>
<dbReference type="Pfam" id="PF13649">
    <property type="entry name" value="Methyltransf_25"/>
    <property type="match status" value="1"/>
</dbReference>
<evidence type="ECO:0000313" key="3">
    <source>
        <dbReference type="Proteomes" id="UP000289946"/>
    </source>
</evidence>
<dbReference type="CDD" id="cd02440">
    <property type="entry name" value="AdoMet_MTases"/>
    <property type="match status" value="1"/>
</dbReference>
<dbReference type="InterPro" id="IPR029063">
    <property type="entry name" value="SAM-dependent_MTases_sf"/>
</dbReference>
<gene>
    <name evidence="2" type="ORF">EAS62_28185</name>
</gene>
<feature type="domain" description="Methyltransferase" evidence="1">
    <location>
        <begin position="55"/>
        <end position="150"/>
    </location>
</feature>
<keyword evidence="2" id="KW-0489">Methyltransferase</keyword>
<sequence>MAARDLSPPEIKQCCAAAYDSDAAKLLLGDSFHPGGVRLTGRLGQLLNLTPRAHVLDVAAGTGTSGIFLAKRFGCEVVGIDFSRQNVEEANRAAQEMGLAERASFRWADAERLPFADGAFDAVICECSFCLFPDKQIAANEFARVLAAGGQVGLSDLTRMETLSRDLDGLMSWIACIADARPLTAYVAHLSAANLAIRIVEEHNQLLAEFVNGIRTRLLAAEIAAGLGKLVLPGFDLDAAKKLVRSAQEAIAQGKLGYAIVTAIKPA</sequence>
<comment type="caution">
    <text evidence="2">The sequence shown here is derived from an EMBL/GenBank/DDBJ whole genome shotgun (WGS) entry which is preliminary data.</text>
</comment>
<dbReference type="Proteomes" id="UP000289946">
    <property type="component" value="Unassembled WGS sequence"/>
</dbReference>
<dbReference type="PANTHER" id="PTHR44068:SF11">
    <property type="entry name" value="GERANYL DIPHOSPHATE 2-C-METHYLTRANSFERASE"/>
    <property type="match status" value="1"/>
</dbReference>
<dbReference type="SUPFAM" id="SSF53335">
    <property type="entry name" value="S-adenosyl-L-methionine-dependent methyltransferases"/>
    <property type="match status" value="1"/>
</dbReference>
<evidence type="ECO:0000313" key="2">
    <source>
        <dbReference type="EMBL" id="RXG90461.1"/>
    </source>
</evidence>
<protein>
    <submittedName>
        <fullName evidence="2">Class I SAM-dependent methyltransferase</fullName>
    </submittedName>
</protein>
<proteinExistence type="predicted"/>
<evidence type="ECO:0000259" key="1">
    <source>
        <dbReference type="Pfam" id="PF13649"/>
    </source>
</evidence>
<dbReference type="InterPro" id="IPR041698">
    <property type="entry name" value="Methyltransf_25"/>
</dbReference>
<dbReference type="GO" id="GO:0008168">
    <property type="term" value="F:methyltransferase activity"/>
    <property type="evidence" value="ECO:0007669"/>
    <property type="project" value="UniProtKB-KW"/>
</dbReference>
<keyword evidence="2" id="KW-0808">Transferase</keyword>